<protein>
    <submittedName>
        <fullName evidence="1">Uncharacterized protein</fullName>
    </submittedName>
</protein>
<accession>A0ACC0J0X9</accession>
<comment type="caution">
    <text evidence="1">The sequence shown here is derived from an EMBL/GenBank/DDBJ whole genome shotgun (WGS) entry which is preliminary data.</text>
</comment>
<dbReference type="Proteomes" id="UP001060215">
    <property type="component" value="Chromosome 1"/>
</dbReference>
<reference evidence="1 2" key="1">
    <citation type="journal article" date="2022" name="Plant J.">
        <title>Chromosome-level genome of Camellia lanceoleosa provides a valuable resource for understanding genome evolution and self-incompatibility.</title>
        <authorList>
            <person name="Gong W."/>
            <person name="Xiao S."/>
            <person name="Wang L."/>
            <person name="Liao Z."/>
            <person name="Chang Y."/>
            <person name="Mo W."/>
            <person name="Hu G."/>
            <person name="Li W."/>
            <person name="Zhao G."/>
            <person name="Zhu H."/>
            <person name="Hu X."/>
            <person name="Ji K."/>
            <person name="Xiang X."/>
            <person name="Song Q."/>
            <person name="Yuan D."/>
            <person name="Jin S."/>
            <person name="Zhang L."/>
        </authorList>
    </citation>
    <scope>NUCLEOTIDE SEQUENCE [LARGE SCALE GENOMIC DNA]</scope>
    <source>
        <strain evidence="1">SQ_2022a</strain>
    </source>
</reference>
<evidence type="ECO:0000313" key="2">
    <source>
        <dbReference type="Proteomes" id="UP001060215"/>
    </source>
</evidence>
<gene>
    <name evidence="1" type="ORF">LOK49_LG01G02355</name>
</gene>
<organism evidence="1 2">
    <name type="scientific">Camellia lanceoleosa</name>
    <dbReference type="NCBI Taxonomy" id="1840588"/>
    <lineage>
        <taxon>Eukaryota</taxon>
        <taxon>Viridiplantae</taxon>
        <taxon>Streptophyta</taxon>
        <taxon>Embryophyta</taxon>
        <taxon>Tracheophyta</taxon>
        <taxon>Spermatophyta</taxon>
        <taxon>Magnoliopsida</taxon>
        <taxon>eudicotyledons</taxon>
        <taxon>Gunneridae</taxon>
        <taxon>Pentapetalae</taxon>
        <taxon>asterids</taxon>
        <taxon>Ericales</taxon>
        <taxon>Theaceae</taxon>
        <taxon>Camellia</taxon>
    </lineage>
</organism>
<name>A0ACC0J0X9_9ERIC</name>
<evidence type="ECO:0000313" key="1">
    <source>
        <dbReference type="EMBL" id="KAI8029886.1"/>
    </source>
</evidence>
<dbReference type="EMBL" id="CM045758">
    <property type="protein sequence ID" value="KAI8029886.1"/>
    <property type="molecule type" value="Genomic_DNA"/>
</dbReference>
<keyword evidence="2" id="KW-1185">Reference proteome</keyword>
<sequence>MGQRLWLLYQSSDLADNDAWKDKGTGQLSIKCKEGVDKGTREFRPTILVRNDYLNTADFARREELSPKAAILAEKFARLIMVRGCDSLVD</sequence>
<proteinExistence type="predicted"/>